<dbReference type="Proteomes" id="UP000033636">
    <property type="component" value="Unassembled WGS sequence"/>
</dbReference>
<reference evidence="1" key="1">
    <citation type="submission" date="2024-07" db="EMBL/GenBank/DDBJ databases">
        <title>Metagenome and Metagenome-Assembled Genomes of Archaea from a hot spring from the geothermal field of Los Azufres, Mexico.</title>
        <authorList>
            <person name="Marin-Paredes R."/>
            <person name="Martinez-Romero E."/>
            <person name="Servin-Garciduenas L.E."/>
        </authorList>
    </citation>
    <scope>NUCLEOTIDE SEQUENCE</scope>
</reference>
<protein>
    <submittedName>
        <fullName evidence="1">Uncharacterized protein</fullName>
    </submittedName>
</protein>
<organism evidence="1 2">
    <name type="scientific">Thermoproteus sp. AZ2</name>
    <dbReference type="NCBI Taxonomy" id="1609232"/>
    <lineage>
        <taxon>Archaea</taxon>
        <taxon>Thermoproteota</taxon>
        <taxon>Thermoprotei</taxon>
        <taxon>Thermoproteales</taxon>
        <taxon>Thermoproteaceae</taxon>
        <taxon>Thermoproteus</taxon>
    </lineage>
</organism>
<name>A0ACC6UZ62_9CREN</name>
<gene>
    <name evidence="1" type="ORF">TU35_000740</name>
</gene>
<accession>A0ACC6UZ62</accession>
<comment type="caution">
    <text evidence="1">The sequence shown here is derived from an EMBL/GenBank/DDBJ whole genome shotgun (WGS) entry which is preliminary data.</text>
</comment>
<dbReference type="EMBL" id="JZWT02000002">
    <property type="protein sequence ID" value="MFB6489769.1"/>
    <property type="molecule type" value="Genomic_DNA"/>
</dbReference>
<sequence>MLIFIDQLDAIIKVAKELRGGGVEPVVIKGERVDFVWPPQPPSLPLDLLRLMPRGSYVIIRGNTITIVP</sequence>
<evidence type="ECO:0000313" key="1">
    <source>
        <dbReference type="EMBL" id="MFB6489769.1"/>
    </source>
</evidence>
<evidence type="ECO:0000313" key="2">
    <source>
        <dbReference type="Proteomes" id="UP000033636"/>
    </source>
</evidence>
<proteinExistence type="predicted"/>